<sequence>MNIAAISPVQLARRLAAGDALQLFDVRDPIEFDYCHLPGSVLLPLDELPQRTDEVPAAGEVVLVCHHGVRSAQALSYLQVRHGRTNLLNLRGGIDAWSCEVDPSVPRY</sequence>
<dbReference type="RefSeq" id="WP_070747084.1">
    <property type="nucleotide sequence ID" value="NZ_MDZA01000441.1"/>
</dbReference>
<evidence type="ECO:0000313" key="3">
    <source>
        <dbReference type="Proteomes" id="UP000177506"/>
    </source>
</evidence>
<dbReference type="PROSITE" id="PS50206">
    <property type="entry name" value="RHODANESE_3"/>
    <property type="match status" value="1"/>
</dbReference>
<evidence type="ECO:0000259" key="1">
    <source>
        <dbReference type="PROSITE" id="PS50206"/>
    </source>
</evidence>
<feature type="domain" description="Rhodanese" evidence="1">
    <location>
        <begin position="17"/>
        <end position="106"/>
    </location>
</feature>
<dbReference type="InterPro" id="IPR036873">
    <property type="entry name" value="Rhodanese-like_dom_sf"/>
</dbReference>
<dbReference type="SUPFAM" id="SSF52821">
    <property type="entry name" value="Rhodanese/Cell cycle control phosphatase"/>
    <property type="match status" value="1"/>
</dbReference>
<dbReference type="EMBL" id="MDZA01000441">
    <property type="protein sequence ID" value="OGX81860.1"/>
    <property type="molecule type" value="Genomic_DNA"/>
</dbReference>
<keyword evidence="3" id="KW-1185">Reference proteome</keyword>
<evidence type="ECO:0000313" key="2">
    <source>
        <dbReference type="EMBL" id="OGX81860.1"/>
    </source>
</evidence>
<dbReference type="InterPro" id="IPR050229">
    <property type="entry name" value="GlpE_sulfurtransferase"/>
</dbReference>
<dbReference type="Pfam" id="PF00581">
    <property type="entry name" value="Rhodanese"/>
    <property type="match status" value="1"/>
</dbReference>
<dbReference type="OrthoDB" id="9808735at2"/>
<accession>A0A1G1STB3</accession>
<dbReference type="PANTHER" id="PTHR43031">
    <property type="entry name" value="FAD-DEPENDENT OXIDOREDUCTASE"/>
    <property type="match status" value="1"/>
</dbReference>
<name>A0A1G1STB3_9BACT</name>
<reference evidence="2 3" key="1">
    <citation type="submission" date="2016-08" db="EMBL/GenBank/DDBJ databases">
        <title>Hymenobacter coccineus sp. nov., Hymenobacter lapidarius sp. nov. and Hymenobacter glacialis sp. nov., isolated from Antarctic soil.</title>
        <authorList>
            <person name="Sedlacek I."/>
            <person name="Kralova S."/>
            <person name="Kyrova K."/>
            <person name="Maslanova I."/>
            <person name="Stankova E."/>
            <person name="Vrbovska V."/>
            <person name="Nemec M."/>
            <person name="Bartak M."/>
            <person name="Svec P."/>
            <person name="Busse H.-J."/>
            <person name="Pantucek R."/>
        </authorList>
    </citation>
    <scope>NUCLEOTIDE SEQUENCE [LARGE SCALE GENOMIC DNA]</scope>
    <source>
        <strain evidence="2 3">CCM 8649</strain>
    </source>
</reference>
<dbReference type="Gene3D" id="3.40.250.10">
    <property type="entry name" value="Rhodanese-like domain"/>
    <property type="match status" value="1"/>
</dbReference>
<protein>
    <submittedName>
        <fullName evidence="2">Rhodanese</fullName>
    </submittedName>
</protein>
<dbReference type="SMART" id="SM00450">
    <property type="entry name" value="RHOD"/>
    <property type="match status" value="1"/>
</dbReference>
<organism evidence="2 3">
    <name type="scientific">Hymenobacter coccineus</name>
    <dbReference type="NCBI Taxonomy" id="1908235"/>
    <lineage>
        <taxon>Bacteria</taxon>
        <taxon>Pseudomonadati</taxon>
        <taxon>Bacteroidota</taxon>
        <taxon>Cytophagia</taxon>
        <taxon>Cytophagales</taxon>
        <taxon>Hymenobacteraceae</taxon>
        <taxon>Hymenobacter</taxon>
    </lineage>
</organism>
<dbReference type="Proteomes" id="UP000177506">
    <property type="component" value="Unassembled WGS sequence"/>
</dbReference>
<dbReference type="InterPro" id="IPR001763">
    <property type="entry name" value="Rhodanese-like_dom"/>
</dbReference>
<comment type="caution">
    <text evidence="2">The sequence shown here is derived from an EMBL/GenBank/DDBJ whole genome shotgun (WGS) entry which is preliminary data.</text>
</comment>
<gene>
    <name evidence="2" type="ORF">BEN49_14940</name>
</gene>
<dbReference type="AlphaFoldDB" id="A0A1G1STB3"/>
<proteinExistence type="predicted"/>
<dbReference type="PANTHER" id="PTHR43031:SF17">
    <property type="entry name" value="SULFURTRANSFERASE YTWF-RELATED"/>
    <property type="match status" value="1"/>
</dbReference>